<dbReference type="Proteomes" id="UP000199400">
    <property type="component" value="Unassembled WGS sequence"/>
</dbReference>
<proteinExistence type="predicted"/>
<keyword evidence="3" id="KW-1185">Reference proteome</keyword>
<evidence type="ECO:0000313" key="2">
    <source>
        <dbReference type="EMBL" id="SFF49264.1"/>
    </source>
</evidence>
<feature type="non-terminal residue" evidence="2">
    <location>
        <position position="54"/>
    </location>
</feature>
<gene>
    <name evidence="2" type="ORF">SAMN02745121_09169</name>
</gene>
<sequence>MAERTFERTSARRVAARSRPRHAGEWPGDHGRVTLNAMEALVAMLLLPLLLVAP</sequence>
<dbReference type="AlphaFoldDB" id="A0A1I2J426"/>
<evidence type="ECO:0000256" key="1">
    <source>
        <dbReference type="SAM" id="MobiDB-lite"/>
    </source>
</evidence>
<evidence type="ECO:0000313" key="3">
    <source>
        <dbReference type="Proteomes" id="UP000199400"/>
    </source>
</evidence>
<dbReference type="EMBL" id="FOMX01000128">
    <property type="protein sequence ID" value="SFF49264.1"/>
    <property type="molecule type" value="Genomic_DNA"/>
</dbReference>
<name>A0A1I2J426_9BACT</name>
<protein>
    <submittedName>
        <fullName evidence="2">Uncharacterized protein</fullName>
    </submittedName>
</protein>
<feature type="compositionally biased region" description="Basic and acidic residues" evidence="1">
    <location>
        <begin position="1"/>
        <end position="10"/>
    </location>
</feature>
<accession>A0A1I2J426</accession>
<organism evidence="2 3">
    <name type="scientific">Nannocystis exedens</name>
    <dbReference type="NCBI Taxonomy" id="54"/>
    <lineage>
        <taxon>Bacteria</taxon>
        <taxon>Pseudomonadati</taxon>
        <taxon>Myxococcota</taxon>
        <taxon>Polyangia</taxon>
        <taxon>Nannocystales</taxon>
        <taxon>Nannocystaceae</taxon>
        <taxon>Nannocystis</taxon>
    </lineage>
</organism>
<feature type="region of interest" description="Disordered" evidence="1">
    <location>
        <begin position="1"/>
        <end position="27"/>
    </location>
</feature>
<reference evidence="3" key="1">
    <citation type="submission" date="2016-10" db="EMBL/GenBank/DDBJ databases">
        <authorList>
            <person name="Varghese N."/>
            <person name="Submissions S."/>
        </authorList>
    </citation>
    <scope>NUCLEOTIDE SEQUENCE [LARGE SCALE GENOMIC DNA]</scope>
    <source>
        <strain evidence="3">ATCC 25963</strain>
    </source>
</reference>
<dbReference type="STRING" id="54.SAMN02745121_09169"/>